<gene>
    <name evidence="2" type="primary">ADORA2AA</name>
</gene>
<proteinExistence type="predicted"/>
<dbReference type="AlphaFoldDB" id="A0A1A8V6M7"/>
<dbReference type="EMBL" id="HAEJ01014999">
    <property type="protein sequence ID" value="SBS55456.1"/>
    <property type="molecule type" value="Transcribed_RNA"/>
</dbReference>
<evidence type="ECO:0000313" key="2">
    <source>
        <dbReference type="EMBL" id="SBS55456.1"/>
    </source>
</evidence>
<feature type="non-terminal residue" evidence="2">
    <location>
        <position position="1"/>
    </location>
</feature>
<keyword evidence="2" id="KW-0675">Receptor</keyword>
<feature type="region of interest" description="Disordered" evidence="1">
    <location>
        <begin position="21"/>
        <end position="50"/>
    </location>
</feature>
<feature type="non-terminal residue" evidence="2">
    <location>
        <position position="77"/>
    </location>
</feature>
<accession>A0A1A8V6M7</accession>
<evidence type="ECO:0000256" key="1">
    <source>
        <dbReference type="SAM" id="MobiDB-lite"/>
    </source>
</evidence>
<protein>
    <submittedName>
        <fullName evidence="2">Adenosine A2a receptor a</fullName>
    </submittedName>
</protein>
<sequence>SASAPPSGSCMWPSSFLTPTPWSTPSSMPTASGSSGRPSVRSSGATSWAGSRCWRAAAVSATRLTTASQTPSDSRLT</sequence>
<reference evidence="2" key="1">
    <citation type="submission" date="2016-05" db="EMBL/GenBank/DDBJ databases">
        <authorList>
            <person name="Lavstsen T."/>
            <person name="Jespersen J.S."/>
        </authorList>
    </citation>
    <scope>NUCLEOTIDE SEQUENCE</scope>
    <source>
        <tissue evidence="2">Brain</tissue>
    </source>
</reference>
<organism evidence="2">
    <name type="scientific">Nothobranchius furzeri</name>
    <name type="common">Turquoise killifish</name>
    <dbReference type="NCBI Taxonomy" id="105023"/>
    <lineage>
        <taxon>Eukaryota</taxon>
        <taxon>Metazoa</taxon>
        <taxon>Chordata</taxon>
        <taxon>Craniata</taxon>
        <taxon>Vertebrata</taxon>
        <taxon>Euteleostomi</taxon>
        <taxon>Actinopterygii</taxon>
        <taxon>Neopterygii</taxon>
        <taxon>Teleostei</taxon>
        <taxon>Neoteleostei</taxon>
        <taxon>Acanthomorphata</taxon>
        <taxon>Ovalentaria</taxon>
        <taxon>Atherinomorphae</taxon>
        <taxon>Cyprinodontiformes</taxon>
        <taxon>Nothobranchiidae</taxon>
        <taxon>Nothobranchius</taxon>
    </lineage>
</organism>
<reference evidence="2" key="2">
    <citation type="submission" date="2016-06" db="EMBL/GenBank/DDBJ databases">
        <title>The genome of a short-lived fish provides insights into sex chromosome evolution and the genetic control of aging.</title>
        <authorList>
            <person name="Reichwald K."/>
            <person name="Felder M."/>
            <person name="Petzold A."/>
            <person name="Koch P."/>
            <person name="Groth M."/>
            <person name="Platzer M."/>
        </authorList>
    </citation>
    <scope>NUCLEOTIDE SEQUENCE</scope>
    <source>
        <tissue evidence="2">Brain</tissue>
    </source>
</reference>
<feature type="compositionally biased region" description="Low complexity" evidence="1">
    <location>
        <begin position="21"/>
        <end position="44"/>
    </location>
</feature>
<name>A0A1A8V6M7_NOTFU</name>